<dbReference type="Gene3D" id="3.40.250.10">
    <property type="entry name" value="Rhodanese-like domain"/>
    <property type="match status" value="1"/>
</dbReference>
<protein>
    <submittedName>
        <fullName evidence="3">Rhodanese-like domain-containing protein</fullName>
    </submittedName>
</protein>
<evidence type="ECO:0000256" key="1">
    <source>
        <dbReference type="SAM" id="SignalP"/>
    </source>
</evidence>
<keyword evidence="1" id="KW-0732">Signal</keyword>
<dbReference type="InterPro" id="IPR036873">
    <property type="entry name" value="Rhodanese-like_dom_sf"/>
</dbReference>
<dbReference type="PROSITE" id="PS51257">
    <property type="entry name" value="PROKAR_LIPOPROTEIN"/>
    <property type="match status" value="1"/>
</dbReference>
<dbReference type="PROSITE" id="PS50206">
    <property type="entry name" value="RHODANESE_3"/>
    <property type="match status" value="1"/>
</dbReference>
<dbReference type="SUPFAM" id="SSF52821">
    <property type="entry name" value="Rhodanese/Cell cycle control phosphatase"/>
    <property type="match status" value="1"/>
</dbReference>
<dbReference type="EMBL" id="VUNE01000002">
    <property type="protein sequence ID" value="MST62280.1"/>
    <property type="molecule type" value="Genomic_DNA"/>
</dbReference>
<dbReference type="SMART" id="SM00450">
    <property type="entry name" value="RHOD"/>
    <property type="match status" value="1"/>
</dbReference>
<dbReference type="PANTHER" id="PTHR43031">
    <property type="entry name" value="FAD-DEPENDENT OXIDOREDUCTASE"/>
    <property type="match status" value="1"/>
</dbReference>
<evidence type="ECO:0000313" key="4">
    <source>
        <dbReference type="Proteomes" id="UP000440713"/>
    </source>
</evidence>
<name>A0A6N7X007_9FIRM</name>
<evidence type="ECO:0000313" key="3">
    <source>
        <dbReference type="EMBL" id="MST62280.1"/>
    </source>
</evidence>
<dbReference type="Pfam" id="PF00581">
    <property type="entry name" value="Rhodanese"/>
    <property type="match status" value="1"/>
</dbReference>
<proteinExistence type="predicted"/>
<accession>A0A6N7X007</accession>
<organism evidence="3 4">
    <name type="scientific">Peptostreptococcus porci</name>
    <dbReference type="NCBI Taxonomy" id="2652282"/>
    <lineage>
        <taxon>Bacteria</taxon>
        <taxon>Bacillati</taxon>
        <taxon>Bacillota</taxon>
        <taxon>Clostridia</taxon>
        <taxon>Peptostreptococcales</taxon>
        <taxon>Peptostreptococcaceae</taxon>
        <taxon>Peptostreptococcus</taxon>
    </lineage>
</organism>
<dbReference type="InterPro" id="IPR050229">
    <property type="entry name" value="GlpE_sulfurtransferase"/>
</dbReference>
<dbReference type="Proteomes" id="UP000440713">
    <property type="component" value="Unassembled WGS sequence"/>
</dbReference>
<dbReference type="InterPro" id="IPR001763">
    <property type="entry name" value="Rhodanese-like_dom"/>
</dbReference>
<keyword evidence="4" id="KW-1185">Reference proteome</keyword>
<sequence>MKKLTKVCALFFALALSLSACSGGGNQAAAPAKDSPGTAKDGNELTIEQASMQLVKAVDEGKYKLVSTEDLKAWIDKKEDMIIVDTMPAKSYDKNRIPGAVNAELPVKLDETTPEQKDAFIKALGSDKNKKVVLYCGFVKCERSHVGALIAKEAGFTNIYRQPGGIIAWIDAGYETEGSK</sequence>
<dbReference type="RefSeq" id="WP_154537674.1">
    <property type="nucleotide sequence ID" value="NZ_VUNE01000002.1"/>
</dbReference>
<dbReference type="PANTHER" id="PTHR43031:SF1">
    <property type="entry name" value="PYRIDINE NUCLEOTIDE-DISULPHIDE OXIDOREDUCTASE"/>
    <property type="match status" value="1"/>
</dbReference>
<evidence type="ECO:0000259" key="2">
    <source>
        <dbReference type="PROSITE" id="PS50206"/>
    </source>
</evidence>
<dbReference type="AlphaFoldDB" id="A0A6N7X007"/>
<dbReference type="CDD" id="cd00158">
    <property type="entry name" value="RHOD"/>
    <property type="match status" value="1"/>
</dbReference>
<feature type="chain" id="PRO_5038743631" evidence="1">
    <location>
        <begin position="23"/>
        <end position="180"/>
    </location>
</feature>
<feature type="signal peptide" evidence="1">
    <location>
        <begin position="1"/>
        <end position="22"/>
    </location>
</feature>
<feature type="domain" description="Rhodanese" evidence="2">
    <location>
        <begin position="77"/>
        <end position="178"/>
    </location>
</feature>
<reference evidence="3 4" key="1">
    <citation type="submission" date="2019-08" db="EMBL/GenBank/DDBJ databases">
        <title>In-depth cultivation of the pig gut microbiome towards novel bacterial diversity and tailored functional studies.</title>
        <authorList>
            <person name="Wylensek D."/>
            <person name="Hitch T.C.A."/>
            <person name="Clavel T."/>
        </authorList>
    </citation>
    <scope>NUCLEOTIDE SEQUENCE [LARGE SCALE GENOMIC DNA]</scope>
    <source>
        <strain evidence="3 4">WCA-SAB-591-4A-A</strain>
    </source>
</reference>
<comment type="caution">
    <text evidence="3">The sequence shown here is derived from an EMBL/GenBank/DDBJ whole genome shotgun (WGS) entry which is preliminary data.</text>
</comment>
<gene>
    <name evidence="3" type="ORF">FYJ71_04730</name>
</gene>